<feature type="region of interest" description="Disordered" evidence="5">
    <location>
        <begin position="60"/>
        <end position="91"/>
    </location>
</feature>
<dbReference type="InterPro" id="IPR013158">
    <property type="entry name" value="AID"/>
</dbReference>
<keyword evidence="6" id="KW-1133">Transmembrane helix</keyword>
<dbReference type="Proteomes" id="UP000694892">
    <property type="component" value="Chromosome 2L"/>
</dbReference>
<dbReference type="Gene3D" id="3.40.140.10">
    <property type="entry name" value="Cytidine Deaminase, domain 2"/>
    <property type="match status" value="1"/>
</dbReference>
<comment type="cofactor">
    <cofactor evidence="1">
        <name>Zn(2+)</name>
        <dbReference type="ChEBI" id="CHEBI:29105"/>
    </cofactor>
</comment>
<evidence type="ECO:0000256" key="1">
    <source>
        <dbReference type="ARBA" id="ARBA00001947"/>
    </source>
</evidence>
<evidence type="ECO:0000259" key="7">
    <source>
        <dbReference type="PROSITE" id="PS51747"/>
    </source>
</evidence>
<evidence type="ECO:0000256" key="5">
    <source>
        <dbReference type="SAM" id="MobiDB-lite"/>
    </source>
</evidence>
<feature type="compositionally biased region" description="Basic and acidic residues" evidence="5">
    <location>
        <begin position="72"/>
        <end position="91"/>
    </location>
</feature>
<dbReference type="InterPro" id="IPR016193">
    <property type="entry name" value="Cytidine_deaminase-like"/>
</dbReference>
<dbReference type="EMBL" id="CM004468">
    <property type="protein sequence ID" value="OCT94516.1"/>
    <property type="molecule type" value="Genomic_DNA"/>
</dbReference>
<keyword evidence="4" id="KW-0378">Hydrolase</keyword>
<dbReference type="PANTHER" id="PTHR13857:SF4">
    <property type="entry name" value="C-U-EDITING ENZYME APOBEC-2"/>
    <property type="match status" value="1"/>
</dbReference>
<evidence type="ECO:0000313" key="9">
    <source>
        <dbReference type="Proteomes" id="UP000694892"/>
    </source>
</evidence>
<dbReference type="AlphaFoldDB" id="A0A974HYH0"/>
<protein>
    <recommendedName>
        <fullName evidence="7">CMP/dCMP-type deaminase domain-containing protein</fullName>
    </recommendedName>
</protein>
<dbReference type="GO" id="GO:0005737">
    <property type="term" value="C:cytoplasm"/>
    <property type="evidence" value="ECO:0007669"/>
    <property type="project" value="TreeGrafter"/>
</dbReference>
<dbReference type="OMA" id="WEEPDIQ"/>
<dbReference type="GO" id="GO:0016554">
    <property type="term" value="P:cytidine to uridine editing"/>
    <property type="evidence" value="ECO:0007669"/>
    <property type="project" value="TreeGrafter"/>
</dbReference>
<dbReference type="GO" id="GO:0004126">
    <property type="term" value="F:cytidine deaminase activity"/>
    <property type="evidence" value="ECO:0007669"/>
    <property type="project" value="TreeGrafter"/>
</dbReference>
<dbReference type="Pfam" id="PF08210">
    <property type="entry name" value="APOBEC_N"/>
    <property type="match status" value="1"/>
</dbReference>
<keyword evidence="3" id="KW-0479">Metal-binding</keyword>
<dbReference type="PANTHER" id="PTHR13857">
    <property type="entry name" value="MRNA EDITING ENZYME"/>
    <property type="match status" value="1"/>
</dbReference>
<dbReference type="GO" id="GO:0005634">
    <property type="term" value="C:nucleus"/>
    <property type="evidence" value="ECO:0007669"/>
    <property type="project" value="TreeGrafter"/>
</dbReference>
<dbReference type="SUPFAM" id="SSF53927">
    <property type="entry name" value="Cytidine deaminase-like"/>
    <property type="match status" value="1"/>
</dbReference>
<sequence>MRKFLDAKEKHQAAHSLSLTPFIYIYIHSFIHCSTALHTFFLLCFGLFLCLFTMAQRQNNSQSSKDPINNTEKAEKEEKAENGEGNSKKKELEELPPFEIVEGSRIPASSFMFQFKNVEYSSGRNKTILCYTVERPEAQIFHGYLEDEHVSAHAEEAFFTSVLPQFLTSGSVTVTCYVSSSPCVTCAASIAQCLRKNKTVRIQLAVARLFQWEEPEIRRALKGLRSAGCQVRMMRGADYIYVWKNFVEPDITLDDEGMEVVKDEHQDFIPWEDLEENSRYYEEKLAEILR</sequence>
<evidence type="ECO:0000256" key="4">
    <source>
        <dbReference type="ARBA" id="ARBA00022801"/>
    </source>
</evidence>
<dbReference type="GO" id="GO:0003723">
    <property type="term" value="F:RNA binding"/>
    <property type="evidence" value="ECO:0007669"/>
    <property type="project" value="TreeGrafter"/>
</dbReference>
<accession>A0A974HYH0</accession>
<feature type="transmembrane region" description="Helical" evidence="6">
    <location>
        <begin position="12"/>
        <end position="31"/>
    </location>
</feature>
<feature type="transmembrane region" description="Helical" evidence="6">
    <location>
        <begin position="37"/>
        <end position="55"/>
    </location>
</feature>
<evidence type="ECO:0000256" key="2">
    <source>
        <dbReference type="ARBA" id="ARBA00006576"/>
    </source>
</evidence>
<dbReference type="InterPro" id="IPR050610">
    <property type="entry name" value="APOBEC_Cyt_Deaminase"/>
</dbReference>
<proteinExistence type="inferred from homology"/>
<feature type="domain" description="CMP/dCMP-type deaminase" evidence="7">
    <location>
        <begin position="106"/>
        <end position="224"/>
    </location>
</feature>
<comment type="similarity">
    <text evidence="2">Belongs to the cytidine and deoxycytidylate deaminase family.</text>
</comment>
<dbReference type="CDD" id="cd01283">
    <property type="entry name" value="cytidine_deaminase"/>
    <property type="match status" value="1"/>
</dbReference>
<keyword evidence="6" id="KW-0812">Transmembrane</keyword>
<evidence type="ECO:0000256" key="3">
    <source>
        <dbReference type="ARBA" id="ARBA00022723"/>
    </source>
</evidence>
<evidence type="ECO:0000313" key="8">
    <source>
        <dbReference type="EMBL" id="OCT94516.1"/>
    </source>
</evidence>
<dbReference type="PROSITE" id="PS51747">
    <property type="entry name" value="CYT_DCMP_DEAMINASES_2"/>
    <property type="match status" value="1"/>
</dbReference>
<dbReference type="InterPro" id="IPR002125">
    <property type="entry name" value="CMP_dCMP_dom"/>
</dbReference>
<evidence type="ECO:0000256" key="6">
    <source>
        <dbReference type="SAM" id="Phobius"/>
    </source>
</evidence>
<keyword evidence="6" id="KW-0472">Membrane</keyword>
<gene>
    <name evidence="8" type="ORF">XELAEV_18012189mg</name>
</gene>
<dbReference type="GO" id="GO:0008270">
    <property type="term" value="F:zinc ion binding"/>
    <property type="evidence" value="ECO:0007669"/>
    <property type="project" value="InterPro"/>
</dbReference>
<organism evidence="8 9">
    <name type="scientific">Xenopus laevis</name>
    <name type="common">African clawed frog</name>
    <dbReference type="NCBI Taxonomy" id="8355"/>
    <lineage>
        <taxon>Eukaryota</taxon>
        <taxon>Metazoa</taxon>
        <taxon>Chordata</taxon>
        <taxon>Craniata</taxon>
        <taxon>Vertebrata</taxon>
        <taxon>Euteleostomi</taxon>
        <taxon>Amphibia</taxon>
        <taxon>Batrachia</taxon>
        <taxon>Anura</taxon>
        <taxon>Pipoidea</taxon>
        <taxon>Pipidae</taxon>
        <taxon>Xenopodinae</taxon>
        <taxon>Xenopus</taxon>
        <taxon>Xenopus</taxon>
    </lineage>
</organism>
<name>A0A974HYH0_XENLA</name>
<reference evidence="9" key="1">
    <citation type="journal article" date="2016" name="Nature">
        <title>Genome evolution in the allotetraploid frog Xenopus laevis.</title>
        <authorList>
            <person name="Session A.M."/>
            <person name="Uno Y."/>
            <person name="Kwon T."/>
            <person name="Chapman J.A."/>
            <person name="Toyoda A."/>
            <person name="Takahashi S."/>
            <person name="Fukui A."/>
            <person name="Hikosaka A."/>
            <person name="Suzuki A."/>
            <person name="Kondo M."/>
            <person name="van Heeringen S.J."/>
            <person name="Quigley I."/>
            <person name="Heinz S."/>
            <person name="Ogino H."/>
            <person name="Ochi H."/>
            <person name="Hellsten U."/>
            <person name="Lyons J.B."/>
            <person name="Simakov O."/>
            <person name="Putnam N."/>
            <person name="Stites J."/>
            <person name="Kuroki Y."/>
            <person name="Tanaka T."/>
            <person name="Michiue T."/>
            <person name="Watanabe M."/>
            <person name="Bogdanovic O."/>
            <person name="Lister R."/>
            <person name="Georgiou G."/>
            <person name="Paranjpe S.S."/>
            <person name="van Kruijsbergen I."/>
            <person name="Shu S."/>
            <person name="Carlson J."/>
            <person name="Kinoshita T."/>
            <person name="Ohta Y."/>
            <person name="Mawaribuchi S."/>
            <person name="Jenkins J."/>
            <person name="Grimwood J."/>
            <person name="Schmutz J."/>
            <person name="Mitros T."/>
            <person name="Mozaffari S.V."/>
            <person name="Suzuki Y."/>
            <person name="Haramoto Y."/>
            <person name="Yamamoto T.S."/>
            <person name="Takagi C."/>
            <person name="Heald R."/>
            <person name="Miller K."/>
            <person name="Haudenschild C."/>
            <person name="Kitzman J."/>
            <person name="Nakayama T."/>
            <person name="Izutsu Y."/>
            <person name="Robert J."/>
            <person name="Fortriede J."/>
            <person name="Burns K."/>
            <person name="Lotay V."/>
            <person name="Karimi K."/>
            <person name="Yasuoka Y."/>
            <person name="Dichmann D.S."/>
            <person name="Flajnik M.F."/>
            <person name="Houston D.W."/>
            <person name="Shendure J."/>
            <person name="DuPasquier L."/>
            <person name="Vize P.D."/>
            <person name="Zorn A.M."/>
            <person name="Ito M."/>
            <person name="Marcotte E.M."/>
            <person name="Wallingford J.B."/>
            <person name="Ito Y."/>
            <person name="Asashima M."/>
            <person name="Ueno N."/>
            <person name="Matsuda Y."/>
            <person name="Veenstra G.J."/>
            <person name="Fujiyama A."/>
            <person name="Harland R.M."/>
            <person name="Taira M."/>
            <person name="Rokhsar D.S."/>
        </authorList>
    </citation>
    <scope>NUCLEOTIDE SEQUENCE [LARGE SCALE GENOMIC DNA]</scope>
    <source>
        <strain evidence="9">J</strain>
    </source>
</reference>
<feature type="compositionally biased region" description="Polar residues" evidence="5">
    <location>
        <begin position="60"/>
        <end position="71"/>
    </location>
</feature>